<dbReference type="PANTHER" id="PTHR42949:SF3">
    <property type="entry name" value="ANAEROBIC GLYCEROL-3-PHOSPHATE DEHYDROGENASE SUBUNIT B"/>
    <property type="match status" value="1"/>
</dbReference>
<dbReference type="Gene3D" id="3.50.50.60">
    <property type="entry name" value="FAD/NAD(P)-binding domain"/>
    <property type="match status" value="2"/>
</dbReference>
<dbReference type="InterPro" id="IPR051691">
    <property type="entry name" value="Metab_Enz_Cyan_OpOx_G3PDH"/>
</dbReference>
<organism evidence="3">
    <name type="scientific">marine sediment metagenome</name>
    <dbReference type="NCBI Taxonomy" id="412755"/>
    <lineage>
        <taxon>unclassified sequences</taxon>
        <taxon>metagenomes</taxon>
        <taxon>ecological metagenomes</taxon>
    </lineage>
</organism>
<dbReference type="Pfam" id="PF07992">
    <property type="entry name" value="Pyr_redox_2"/>
    <property type="match status" value="1"/>
</dbReference>
<dbReference type="PRINTS" id="PR00368">
    <property type="entry name" value="FADPNR"/>
</dbReference>
<sequence length="277" mass="30295">NVMIPGSRPSGIYTAGVAQAFINLYNIMPGKNVVILGSGDVGLIMARRLKFEGANVLGVVEILPYASGLPRNVVQCLNDYDIPLFLNHTITCIDGKERIEQVTIAQVDEHMHPIAGTKKQIQCDTLLLSLGLTPENELSKNVGIEIDSVTGGPIVNQMLETTLDGVFACGNCLQVYDTVDMLSLDAKRAGEHAAEKASLQKRKQKSNIRIIPGDGVRYVVPQLVDKSGMIPLTFRVEKPKENTMLCVLAGDEELLRKKMRWVNPANMVRIEADISAE</sequence>
<keyword evidence="1" id="KW-0560">Oxidoreductase</keyword>
<reference evidence="3" key="1">
    <citation type="journal article" date="2014" name="Front. Microbiol.">
        <title>High frequency of phylogenetically diverse reductive dehalogenase-homologous genes in deep subseafloor sedimentary metagenomes.</title>
        <authorList>
            <person name="Kawai M."/>
            <person name="Futagami T."/>
            <person name="Toyoda A."/>
            <person name="Takaki Y."/>
            <person name="Nishi S."/>
            <person name="Hori S."/>
            <person name="Arai W."/>
            <person name="Tsubouchi T."/>
            <person name="Morono Y."/>
            <person name="Uchiyama I."/>
            <person name="Ito T."/>
            <person name="Fujiyama A."/>
            <person name="Inagaki F."/>
            <person name="Takami H."/>
        </authorList>
    </citation>
    <scope>NUCLEOTIDE SEQUENCE</scope>
    <source>
        <strain evidence="3">Expedition CK06-06</strain>
    </source>
</reference>
<protein>
    <recommendedName>
        <fullName evidence="2">FAD/NAD(P)-binding domain-containing protein</fullName>
    </recommendedName>
</protein>
<proteinExistence type="predicted"/>
<dbReference type="PRINTS" id="PR00411">
    <property type="entry name" value="PNDRDTASEI"/>
</dbReference>
<accession>X1IJH8</accession>
<dbReference type="EMBL" id="BARU01023832">
    <property type="protein sequence ID" value="GAH57718.1"/>
    <property type="molecule type" value="Genomic_DNA"/>
</dbReference>
<dbReference type="InterPro" id="IPR036188">
    <property type="entry name" value="FAD/NAD-bd_sf"/>
</dbReference>
<feature type="domain" description="FAD/NAD(P)-binding" evidence="2">
    <location>
        <begin position="18"/>
        <end position="179"/>
    </location>
</feature>
<name>X1IJH8_9ZZZZ</name>
<dbReference type="GO" id="GO:0016491">
    <property type="term" value="F:oxidoreductase activity"/>
    <property type="evidence" value="ECO:0007669"/>
    <property type="project" value="UniProtKB-KW"/>
</dbReference>
<comment type="caution">
    <text evidence="3">The sequence shown here is derived from an EMBL/GenBank/DDBJ whole genome shotgun (WGS) entry which is preliminary data.</text>
</comment>
<evidence type="ECO:0000313" key="3">
    <source>
        <dbReference type="EMBL" id="GAH57718.1"/>
    </source>
</evidence>
<dbReference type="InterPro" id="IPR023753">
    <property type="entry name" value="FAD/NAD-binding_dom"/>
</dbReference>
<gene>
    <name evidence="3" type="ORF">S03H2_38634</name>
</gene>
<dbReference type="SUPFAM" id="SSF51905">
    <property type="entry name" value="FAD/NAD(P)-binding domain"/>
    <property type="match status" value="1"/>
</dbReference>
<dbReference type="AlphaFoldDB" id="X1IJH8"/>
<feature type="non-terminal residue" evidence="3">
    <location>
        <position position="1"/>
    </location>
</feature>
<evidence type="ECO:0000256" key="1">
    <source>
        <dbReference type="ARBA" id="ARBA00023002"/>
    </source>
</evidence>
<evidence type="ECO:0000259" key="2">
    <source>
        <dbReference type="Pfam" id="PF07992"/>
    </source>
</evidence>
<dbReference type="PANTHER" id="PTHR42949">
    <property type="entry name" value="ANAEROBIC GLYCEROL-3-PHOSPHATE DEHYDROGENASE SUBUNIT B"/>
    <property type="match status" value="1"/>
</dbReference>
<feature type="non-terminal residue" evidence="3">
    <location>
        <position position="277"/>
    </location>
</feature>